<feature type="non-terminal residue" evidence="1">
    <location>
        <position position="1"/>
    </location>
</feature>
<gene>
    <name evidence="1" type="ORF">LCGC14_3156290</name>
</gene>
<reference evidence="1" key="1">
    <citation type="journal article" date="2015" name="Nature">
        <title>Complex archaea that bridge the gap between prokaryotes and eukaryotes.</title>
        <authorList>
            <person name="Spang A."/>
            <person name="Saw J.H."/>
            <person name="Jorgensen S.L."/>
            <person name="Zaremba-Niedzwiedzka K."/>
            <person name="Martijn J."/>
            <person name="Lind A.E."/>
            <person name="van Eijk R."/>
            <person name="Schleper C."/>
            <person name="Guy L."/>
            <person name="Ettema T.J."/>
        </authorList>
    </citation>
    <scope>NUCLEOTIDE SEQUENCE</scope>
</reference>
<dbReference type="AlphaFoldDB" id="A0A0F8VSM2"/>
<organism evidence="1">
    <name type="scientific">marine sediment metagenome</name>
    <dbReference type="NCBI Taxonomy" id="412755"/>
    <lineage>
        <taxon>unclassified sequences</taxon>
        <taxon>metagenomes</taxon>
        <taxon>ecological metagenomes</taxon>
    </lineage>
</organism>
<accession>A0A0F8VSM2</accession>
<evidence type="ECO:0000313" key="1">
    <source>
        <dbReference type="EMBL" id="KKK47332.1"/>
    </source>
</evidence>
<dbReference type="EMBL" id="LAZR01069629">
    <property type="protein sequence ID" value="KKK47332.1"/>
    <property type="molecule type" value="Genomic_DNA"/>
</dbReference>
<sequence>TWERYRADFKKLFPNESCEYFPEPTIHHHPYLIEKNNHISKWYQETVDWVKKGGKARLDWTSHHTKQILIHSYLLTKIEKENDVIVRTRFDAFIFSGANFDVYVEDTITNHRANCFGTTNPNLLNVLSEMDLTPETKYQSWEHRLLDQLIIYNPDALDIANVFKLHNNHKLHAAEFGWYQAISMDNSNHINHDGWVNHDKKVLDKFLEDYE</sequence>
<comment type="caution">
    <text evidence="1">The sequence shown here is derived from an EMBL/GenBank/DDBJ whole genome shotgun (WGS) entry which is preliminary data.</text>
</comment>
<name>A0A0F8VSM2_9ZZZZ</name>
<protein>
    <submittedName>
        <fullName evidence="1">Uncharacterized protein</fullName>
    </submittedName>
</protein>
<proteinExistence type="predicted"/>